<dbReference type="GO" id="GO:0016020">
    <property type="term" value="C:membrane"/>
    <property type="evidence" value="ECO:0007669"/>
    <property type="project" value="UniProtKB-SubCell"/>
</dbReference>
<accession>A0A5N6RFJ7</accession>
<keyword evidence="9" id="KW-1071">Ligand-gated ion channel</keyword>
<protein>
    <recommendedName>
        <fullName evidence="13">Ionotropic glutamate receptor C-terminal domain-containing protein</fullName>
    </recommendedName>
</protein>
<dbReference type="Proteomes" id="UP000327013">
    <property type="component" value="Chromosome 6"/>
</dbReference>
<evidence type="ECO:0000256" key="3">
    <source>
        <dbReference type="ARBA" id="ARBA00022692"/>
    </source>
</evidence>
<gene>
    <name evidence="14" type="ORF">FH972_015227</name>
</gene>
<dbReference type="InterPro" id="IPR001828">
    <property type="entry name" value="ANF_lig-bd_rcpt"/>
</dbReference>
<dbReference type="InterPro" id="IPR015683">
    <property type="entry name" value="Ionotropic_Glu_rcpt"/>
</dbReference>
<dbReference type="InterPro" id="IPR001320">
    <property type="entry name" value="Iontro_rcpt_C"/>
</dbReference>
<evidence type="ECO:0000313" key="14">
    <source>
        <dbReference type="EMBL" id="KAE8076590.1"/>
    </source>
</evidence>
<dbReference type="Pfam" id="PF01094">
    <property type="entry name" value="ANF_receptor"/>
    <property type="match status" value="1"/>
</dbReference>
<evidence type="ECO:0000259" key="13">
    <source>
        <dbReference type="SMART" id="SM00079"/>
    </source>
</evidence>
<dbReference type="EMBL" id="CM017326">
    <property type="protein sequence ID" value="KAE8076590.1"/>
    <property type="molecule type" value="Genomic_DNA"/>
</dbReference>
<feature type="domain" description="Ionotropic glutamate receptor C-terminal" evidence="13">
    <location>
        <begin position="451"/>
        <end position="651"/>
    </location>
</feature>
<keyword evidence="15" id="KW-1185">Reference proteome</keyword>
<keyword evidence="8" id="KW-0325">Glycoprotein</keyword>
<keyword evidence="3 11" id="KW-0812">Transmembrane</keyword>
<evidence type="ECO:0000256" key="12">
    <source>
        <dbReference type="SAM" id="SignalP"/>
    </source>
</evidence>
<comment type="subcellular location">
    <subcellularLocation>
        <location evidence="1">Membrane</location>
        <topology evidence="1">Multi-pass membrane protein</topology>
    </subcellularLocation>
</comment>
<evidence type="ECO:0000256" key="4">
    <source>
        <dbReference type="ARBA" id="ARBA00022989"/>
    </source>
</evidence>
<keyword evidence="12" id="KW-0732">Signal</keyword>
<dbReference type="SUPFAM" id="SSF53822">
    <property type="entry name" value="Periplasmic binding protein-like I"/>
    <property type="match status" value="1"/>
</dbReference>
<dbReference type="Pfam" id="PF00060">
    <property type="entry name" value="Lig_chan"/>
    <property type="match status" value="1"/>
</dbReference>
<reference evidence="14 15" key="1">
    <citation type="submission" date="2019-06" db="EMBL/GenBank/DDBJ databases">
        <title>A chromosomal-level reference genome of Carpinus fangiana (Coryloideae, Betulaceae).</title>
        <authorList>
            <person name="Yang X."/>
            <person name="Wang Z."/>
            <person name="Zhang L."/>
            <person name="Hao G."/>
            <person name="Liu J."/>
            <person name="Yang Y."/>
        </authorList>
    </citation>
    <scope>NUCLEOTIDE SEQUENCE [LARGE SCALE GENOMIC DNA]</scope>
    <source>
        <strain evidence="14">Cfa_2016G</strain>
        <tissue evidence="14">Leaf</tissue>
    </source>
</reference>
<keyword evidence="6 11" id="KW-0472">Membrane</keyword>
<evidence type="ECO:0000256" key="5">
    <source>
        <dbReference type="ARBA" id="ARBA00023065"/>
    </source>
</evidence>
<evidence type="ECO:0000256" key="7">
    <source>
        <dbReference type="ARBA" id="ARBA00023170"/>
    </source>
</evidence>
<dbReference type="PANTHER" id="PTHR34836">
    <property type="entry name" value="OS06G0188250 PROTEIN"/>
    <property type="match status" value="1"/>
</dbReference>
<dbReference type="FunFam" id="3.40.50.2300:FF:000188">
    <property type="entry name" value="Glutamate receptor"/>
    <property type="match status" value="1"/>
</dbReference>
<dbReference type="Gene3D" id="3.40.190.10">
    <property type="entry name" value="Periplasmic binding protein-like II"/>
    <property type="match status" value="1"/>
</dbReference>
<keyword evidence="5" id="KW-0406">Ion transport</keyword>
<dbReference type="AlphaFoldDB" id="A0A5N6RFJ7"/>
<sequence>MANQKLLLSLLSFLFLLALRIAMAKDVISVRVGVILDLKSPVGGIAEHYMSMALSDFYEENDNYTTRLALSTKDSGGDVVAAASAALDLIKNEEVQAIIGPQRSAQAKFVIQLGRKAQVPIISFSATSPRLSPSQNPLFIRTAQDDCAQVKAIADIVKAYGWREIVLIYEDTDYGNDLIPYLLDAFQEIDVQVPNRSVIPSSSNTSEISQKLNMLKEKSHTRIFLVHMTASLGSKLFVQAKKSGMMKEGYGWIISAGLSSFLDPMGSKVMHSMQGIGKAPFNYLVSLKKFDDFKRRLKRNLTSSKPNNKSIGLNLFGLWAYDTIWALAMAVEKAGIVHSKFLKQNASQSNVDLATLGISEMGPKLLDTIQITKFQGLSGNFHLVKGQLEPSIAFEIINIIEKSERVIGYWTLQRRLSKEFNNTGEVARPILKDKLLKQPIWPGDTIDQPTKLRIGVPVRQGFLEFLKVEWPPSTNKFRISGFSHDVFCDVLAALPFPLPYEFVPFMNEDRNSSGTYNELLYQIKLQKYDAVVGDTTIVANRSTYVDFTLPYSESGVSMVVLMRDNERNNFWVFLKPLSLDLWLATFGAFILTGLVIWVLEHRINGEFRGPPEQQIGTIFWFSFSTLVFANSKLSSTPSKILPFIIQFHDNN</sequence>
<organism evidence="14 15">
    <name type="scientific">Carpinus fangiana</name>
    <dbReference type="NCBI Taxonomy" id="176857"/>
    <lineage>
        <taxon>Eukaryota</taxon>
        <taxon>Viridiplantae</taxon>
        <taxon>Streptophyta</taxon>
        <taxon>Embryophyta</taxon>
        <taxon>Tracheophyta</taxon>
        <taxon>Spermatophyta</taxon>
        <taxon>Magnoliopsida</taxon>
        <taxon>eudicotyledons</taxon>
        <taxon>Gunneridae</taxon>
        <taxon>Pentapetalae</taxon>
        <taxon>rosids</taxon>
        <taxon>fabids</taxon>
        <taxon>Fagales</taxon>
        <taxon>Betulaceae</taxon>
        <taxon>Carpinus</taxon>
    </lineage>
</organism>
<evidence type="ECO:0000256" key="11">
    <source>
        <dbReference type="SAM" id="Phobius"/>
    </source>
</evidence>
<feature type="signal peptide" evidence="12">
    <location>
        <begin position="1"/>
        <end position="24"/>
    </location>
</feature>
<keyword evidence="2" id="KW-0813">Transport</keyword>
<dbReference type="InterPro" id="IPR028082">
    <property type="entry name" value="Peripla_BP_I"/>
</dbReference>
<keyword evidence="4 11" id="KW-1133">Transmembrane helix</keyword>
<evidence type="ECO:0000256" key="1">
    <source>
        <dbReference type="ARBA" id="ARBA00004141"/>
    </source>
</evidence>
<dbReference type="SUPFAM" id="SSF53850">
    <property type="entry name" value="Periplasmic binding protein-like II"/>
    <property type="match status" value="1"/>
</dbReference>
<proteinExistence type="predicted"/>
<dbReference type="Gene3D" id="1.10.287.70">
    <property type="match status" value="1"/>
</dbReference>
<keyword evidence="7" id="KW-0675">Receptor</keyword>
<dbReference type="FunFam" id="3.40.190.10:FF:000291">
    <property type="entry name" value="Glutamate receptor"/>
    <property type="match status" value="1"/>
</dbReference>
<evidence type="ECO:0000256" key="6">
    <source>
        <dbReference type="ARBA" id="ARBA00023136"/>
    </source>
</evidence>
<dbReference type="CDD" id="cd19990">
    <property type="entry name" value="PBP1_GABAb_receptor_plant"/>
    <property type="match status" value="1"/>
</dbReference>
<evidence type="ECO:0000256" key="2">
    <source>
        <dbReference type="ARBA" id="ARBA00022448"/>
    </source>
</evidence>
<feature type="chain" id="PRO_5024293722" description="Ionotropic glutamate receptor C-terminal domain-containing protein" evidence="12">
    <location>
        <begin position="25"/>
        <end position="651"/>
    </location>
</feature>
<dbReference type="PANTHER" id="PTHR34836:SF7">
    <property type="entry name" value="RECEPTOR LIGAND BINDING REGION DOMAIN-CONTAINING PROTEIN"/>
    <property type="match status" value="1"/>
</dbReference>
<evidence type="ECO:0000256" key="8">
    <source>
        <dbReference type="ARBA" id="ARBA00023180"/>
    </source>
</evidence>
<name>A0A5N6RFJ7_9ROSI</name>
<dbReference type="InterPro" id="IPR044440">
    <property type="entry name" value="GABAb_receptor_plant_PBP1"/>
</dbReference>
<keyword evidence="10" id="KW-0407">Ion channel</keyword>
<dbReference type="OrthoDB" id="5984008at2759"/>
<feature type="transmembrane region" description="Helical" evidence="11">
    <location>
        <begin position="581"/>
        <end position="599"/>
    </location>
</feature>
<evidence type="ECO:0000313" key="15">
    <source>
        <dbReference type="Proteomes" id="UP000327013"/>
    </source>
</evidence>
<evidence type="ECO:0000256" key="10">
    <source>
        <dbReference type="ARBA" id="ARBA00023303"/>
    </source>
</evidence>
<dbReference type="GO" id="GO:0015276">
    <property type="term" value="F:ligand-gated monoatomic ion channel activity"/>
    <property type="evidence" value="ECO:0007669"/>
    <property type="project" value="InterPro"/>
</dbReference>
<dbReference type="SMART" id="SM00079">
    <property type="entry name" value="PBPe"/>
    <property type="match status" value="1"/>
</dbReference>
<dbReference type="Gene3D" id="3.40.50.2300">
    <property type="match status" value="2"/>
</dbReference>
<evidence type="ECO:0000256" key="9">
    <source>
        <dbReference type="ARBA" id="ARBA00023286"/>
    </source>
</evidence>